<evidence type="ECO:0000313" key="4">
    <source>
        <dbReference type="RefSeq" id="XP_018818535.2"/>
    </source>
</evidence>
<dbReference type="AlphaFoldDB" id="A0A2I4EGL7"/>
<dbReference type="Proteomes" id="UP000235220">
    <property type="component" value="Chromosome 13"/>
</dbReference>
<dbReference type="GO" id="GO:0010628">
    <property type="term" value="P:positive regulation of gene expression"/>
    <property type="evidence" value="ECO:0000318"/>
    <property type="project" value="GO_Central"/>
</dbReference>
<keyword evidence="3" id="KW-1185">Reference proteome</keyword>
<dbReference type="InterPro" id="IPR038804">
    <property type="entry name" value="RGF3"/>
</dbReference>
<dbReference type="GO" id="GO:0008083">
    <property type="term" value="F:growth factor activity"/>
    <property type="evidence" value="ECO:0000318"/>
    <property type="project" value="GO_Central"/>
</dbReference>
<dbReference type="KEGG" id="jre:108989411"/>
<organism evidence="3 4">
    <name type="scientific">Juglans regia</name>
    <name type="common">English walnut</name>
    <dbReference type="NCBI Taxonomy" id="51240"/>
    <lineage>
        <taxon>Eukaryota</taxon>
        <taxon>Viridiplantae</taxon>
        <taxon>Streptophyta</taxon>
        <taxon>Embryophyta</taxon>
        <taxon>Tracheophyta</taxon>
        <taxon>Spermatophyta</taxon>
        <taxon>Magnoliopsida</taxon>
        <taxon>eudicotyledons</taxon>
        <taxon>Gunneridae</taxon>
        <taxon>Pentapetalae</taxon>
        <taxon>rosids</taxon>
        <taxon>fabids</taxon>
        <taxon>Fagales</taxon>
        <taxon>Juglandaceae</taxon>
        <taxon>Juglans</taxon>
    </lineage>
</organism>
<keyword evidence="2" id="KW-0732">Signal</keyword>
<dbReference type="GO" id="GO:0008284">
    <property type="term" value="P:positive regulation of cell population proliferation"/>
    <property type="evidence" value="ECO:0000318"/>
    <property type="project" value="GO_Central"/>
</dbReference>
<name>A0A2I4EGL7_JUGRE</name>
<proteinExistence type="predicted"/>
<evidence type="ECO:0000313" key="3">
    <source>
        <dbReference type="Proteomes" id="UP000235220"/>
    </source>
</evidence>
<sequence length="187" mass="20199">MEPMKFVCLLLVLISSTTTARLSLAHPSQVKSLVNCNIDDLLFSFSKDTKLAAGKEAANAIVSSAKGLLEDESWAVTACTNKKIKGRKMQTMGRNNIGTQDHQKKEHAGAVAGRTTSNIPSSNQVAGKYKGHEEGKNGGSNSSSSSSVEHDEQNVYRSSEQIDDEAAGFVAFNADYHEPRHHPPKNN</sequence>
<evidence type="ECO:0000256" key="1">
    <source>
        <dbReference type="SAM" id="MobiDB-lite"/>
    </source>
</evidence>
<reference evidence="4" key="1">
    <citation type="submission" date="2025-08" db="UniProtKB">
        <authorList>
            <consortium name="RefSeq"/>
        </authorList>
    </citation>
    <scope>IDENTIFICATION</scope>
    <source>
        <tissue evidence="4">Leaves</tissue>
    </source>
</reference>
<dbReference type="GO" id="GO:0005615">
    <property type="term" value="C:extracellular space"/>
    <property type="evidence" value="ECO:0000318"/>
    <property type="project" value="GO_Central"/>
</dbReference>
<gene>
    <name evidence="4" type="primary">LOC108989411</name>
</gene>
<feature type="chain" id="PRO_5043904566" evidence="2">
    <location>
        <begin position="26"/>
        <end position="187"/>
    </location>
</feature>
<dbReference type="GO" id="GO:0010082">
    <property type="term" value="P:regulation of root meristem growth"/>
    <property type="evidence" value="ECO:0007669"/>
    <property type="project" value="InterPro"/>
</dbReference>
<dbReference type="Gramene" id="Jr13_13820_p1">
    <property type="protein sequence ID" value="cds.Jr13_13820_p1"/>
    <property type="gene ID" value="Jr13_13820"/>
</dbReference>
<dbReference type="PANTHER" id="PTHR36313">
    <property type="entry name" value="ROOT MERISTEM GROWTH FACTOR 2"/>
    <property type="match status" value="1"/>
</dbReference>
<dbReference type="OrthoDB" id="994020at2759"/>
<feature type="signal peptide" evidence="2">
    <location>
        <begin position="1"/>
        <end position="25"/>
    </location>
</feature>
<protein>
    <submittedName>
        <fullName evidence="4">Uncharacterized protein LOC108989411 isoform X1</fullName>
    </submittedName>
</protein>
<evidence type="ECO:0000256" key="2">
    <source>
        <dbReference type="SAM" id="SignalP"/>
    </source>
</evidence>
<feature type="region of interest" description="Disordered" evidence="1">
    <location>
        <begin position="87"/>
        <end position="187"/>
    </location>
</feature>
<dbReference type="GeneID" id="108989411"/>
<feature type="compositionally biased region" description="Polar residues" evidence="1">
    <location>
        <begin position="114"/>
        <end position="125"/>
    </location>
</feature>
<dbReference type="GO" id="GO:0030154">
    <property type="term" value="P:cell differentiation"/>
    <property type="evidence" value="ECO:0000318"/>
    <property type="project" value="GO_Central"/>
</dbReference>
<dbReference type="PANTHER" id="PTHR36313:SF1">
    <property type="entry name" value="PROTEIN GOLVEN 11-RELATED"/>
    <property type="match status" value="1"/>
</dbReference>
<dbReference type="RefSeq" id="XP_018818535.2">
    <property type="nucleotide sequence ID" value="XM_018962990.2"/>
</dbReference>
<accession>A0A2I4EGL7</accession>